<dbReference type="PROSITE" id="PS51918">
    <property type="entry name" value="RADICAL_SAM"/>
    <property type="match status" value="1"/>
</dbReference>
<dbReference type="GO" id="GO:0051536">
    <property type="term" value="F:iron-sulfur cluster binding"/>
    <property type="evidence" value="ECO:0007669"/>
    <property type="project" value="UniProtKB-KW"/>
</dbReference>
<dbReference type="InterPro" id="IPR023867">
    <property type="entry name" value="Sulphatase_maturase_rSAM"/>
</dbReference>
<dbReference type="SFLD" id="SFLDG01384">
    <property type="entry name" value="thioether_bond_formation_requi"/>
    <property type="match status" value="1"/>
</dbReference>
<dbReference type="Pfam" id="PF04055">
    <property type="entry name" value="Radical_SAM"/>
    <property type="match status" value="1"/>
</dbReference>
<dbReference type="SFLD" id="SFLDS00029">
    <property type="entry name" value="Radical_SAM"/>
    <property type="match status" value="1"/>
</dbReference>
<evidence type="ECO:0000256" key="5">
    <source>
        <dbReference type="ARBA" id="ARBA00023014"/>
    </source>
</evidence>
<feature type="domain" description="Radical SAM core" evidence="6">
    <location>
        <begin position="8"/>
        <end position="219"/>
    </location>
</feature>
<dbReference type="Pfam" id="PF13186">
    <property type="entry name" value="SPASM"/>
    <property type="match status" value="1"/>
</dbReference>
<dbReference type="GO" id="GO:0046872">
    <property type="term" value="F:metal ion binding"/>
    <property type="evidence" value="ECO:0007669"/>
    <property type="project" value="UniProtKB-KW"/>
</dbReference>
<dbReference type="PANTHER" id="PTHR43273">
    <property type="entry name" value="ANAEROBIC SULFATASE-MATURATING ENZYME HOMOLOG ASLB-RELATED"/>
    <property type="match status" value="1"/>
</dbReference>
<dbReference type="EMBL" id="BK016136">
    <property type="protein sequence ID" value="DAF97684.1"/>
    <property type="molecule type" value="Genomic_DNA"/>
</dbReference>
<reference evidence="7" key="1">
    <citation type="journal article" date="2021" name="Proc. Natl. Acad. Sci. U.S.A.">
        <title>A Catalog of Tens of Thousands of Viruses from Human Metagenomes Reveals Hidden Associations with Chronic Diseases.</title>
        <authorList>
            <person name="Tisza M.J."/>
            <person name="Buck C.B."/>
        </authorList>
    </citation>
    <scope>NUCLEOTIDE SEQUENCE</scope>
    <source>
        <strain evidence="7">CtYA416</strain>
    </source>
</reference>
<dbReference type="InterPro" id="IPR013785">
    <property type="entry name" value="Aldolase_TIM"/>
</dbReference>
<dbReference type="InterPro" id="IPR007197">
    <property type="entry name" value="rSAM"/>
</dbReference>
<evidence type="ECO:0000259" key="6">
    <source>
        <dbReference type="PROSITE" id="PS51918"/>
    </source>
</evidence>
<dbReference type="SUPFAM" id="SSF102114">
    <property type="entry name" value="Radical SAM enzymes"/>
    <property type="match status" value="1"/>
</dbReference>
<sequence length="456" mass="52595">MKKFEEVYSNLDSVTMIITNKCNLACHYCFEKDKGSSDMTVEMALDIFKKSYNPGASNITYNLFGGEPMVNWPVIKAICDYKNENRLYNVRFGITSNMTILTDEMIEYIDDNDIFILASVDGIKEVHDLHRVDHADNGSFDRVISNIKKLIDSGLAHLIEARMTITPENVSKLTDGVKMLLGIGINNICPIPASDLEWDKESLEEYRKQFTQLLELYCNILNDTDNSRNINIKYIDDILGNVLEPDETDTTMCHIGNNRWACIDWNGDVYPCHNFPTTNLEELKEMIIGNIYTGIDETRVKEKATYAKFELDRCNGCDAKLICKSGCPFQNYVENGDFFEPTLAYCELQRVIIGETLKFREKLLGAENIRSRRLNILIENLKLKEYFDKEVSETDIMDRSFQLKLDRFVELYQNLEFKNNIIPSFNRYLTRRMAIFMAALSGLNGNEIYLEEENAK</sequence>
<evidence type="ECO:0000313" key="7">
    <source>
        <dbReference type="EMBL" id="DAF97684.1"/>
    </source>
</evidence>
<proteinExistence type="predicted"/>
<keyword evidence="3" id="KW-0479">Metal-binding</keyword>
<evidence type="ECO:0000256" key="3">
    <source>
        <dbReference type="ARBA" id="ARBA00022723"/>
    </source>
</evidence>
<evidence type="ECO:0000256" key="2">
    <source>
        <dbReference type="ARBA" id="ARBA00022691"/>
    </source>
</evidence>
<evidence type="ECO:0000256" key="1">
    <source>
        <dbReference type="ARBA" id="ARBA00001966"/>
    </source>
</evidence>
<keyword evidence="5" id="KW-0411">Iron-sulfur</keyword>
<keyword evidence="4" id="KW-0408">Iron</keyword>
<name>A0A8S5UTF3_9CAUD</name>
<dbReference type="InterPro" id="IPR058240">
    <property type="entry name" value="rSAM_sf"/>
</dbReference>
<dbReference type="NCBIfam" id="TIGR04085">
    <property type="entry name" value="rSAM_more_4Fe4S"/>
    <property type="match status" value="1"/>
</dbReference>
<dbReference type="CDD" id="cd01335">
    <property type="entry name" value="Radical_SAM"/>
    <property type="match status" value="1"/>
</dbReference>
<keyword evidence="2" id="KW-0949">S-adenosyl-L-methionine</keyword>
<protein>
    <submittedName>
        <fullName evidence="7">Fe-S oxidoreductase</fullName>
    </submittedName>
</protein>
<organism evidence="7">
    <name type="scientific">Myoviridae sp. ctYA416</name>
    <dbReference type="NCBI Taxonomy" id="2825125"/>
    <lineage>
        <taxon>Viruses</taxon>
        <taxon>Duplodnaviria</taxon>
        <taxon>Heunggongvirae</taxon>
        <taxon>Uroviricota</taxon>
        <taxon>Caudoviricetes</taxon>
    </lineage>
</organism>
<dbReference type="GO" id="GO:0016491">
    <property type="term" value="F:oxidoreductase activity"/>
    <property type="evidence" value="ECO:0007669"/>
    <property type="project" value="InterPro"/>
</dbReference>
<dbReference type="InterPro" id="IPR023885">
    <property type="entry name" value="4Fe4S-binding_SPASM_dom"/>
</dbReference>
<dbReference type="Gene3D" id="3.20.20.70">
    <property type="entry name" value="Aldolase class I"/>
    <property type="match status" value="1"/>
</dbReference>
<comment type="cofactor">
    <cofactor evidence="1">
        <name>[4Fe-4S] cluster</name>
        <dbReference type="ChEBI" id="CHEBI:49883"/>
    </cofactor>
</comment>
<accession>A0A8S5UTF3</accession>
<dbReference type="PANTHER" id="PTHR43273:SF8">
    <property type="entry name" value="RADICAL SAM DOMAIN PROTEIN"/>
    <property type="match status" value="1"/>
</dbReference>
<dbReference type="SFLD" id="SFLDG01067">
    <property type="entry name" value="SPASM/twitch_domain_containing"/>
    <property type="match status" value="1"/>
</dbReference>
<dbReference type="SFLD" id="SFLDG01386">
    <property type="entry name" value="main_SPASM_domain-containing"/>
    <property type="match status" value="1"/>
</dbReference>
<evidence type="ECO:0000256" key="4">
    <source>
        <dbReference type="ARBA" id="ARBA00023004"/>
    </source>
</evidence>